<dbReference type="Proteomes" id="UP001295684">
    <property type="component" value="Unassembled WGS sequence"/>
</dbReference>
<name>A0AAD2CXB2_EUPCR</name>
<protein>
    <submittedName>
        <fullName evidence="1">Uncharacterized protein</fullName>
    </submittedName>
</protein>
<gene>
    <name evidence="1" type="ORF">ECRASSUSDP1_LOCUS15168</name>
</gene>
<dbReference type="AlphaFoldDB" id="A0AAD2CXB2"/>
<keyword evidence="2" id="KW-1185">Reference proteome</keyword>
<accession>A0AAD2CXB2</accession>
<sequence>MFLWISLEKFIHVKEKNENFKRCQSIFQKVYLAKLKATPIASGLKVYLCLPYFNCSLKNIKDINFQKKLKSHKLNDIESMILKDINYESKHFSRFLDTSFPNKVDRIWIPSKDYSKSRSSRNFNRIIKISSRVLKSAGFRGFIFNFRQFKRLITSYKLVRSLVLQKCDLSIPEIPDFSSSLKNAKIEMISLIASHFGAASYGSNDHDQIINLVEGVASSPDLCRALEEIDLRDCSIPEGCAQQARQILSFTFINVLV</sequence>
<comment type="caution">
    <text evidence="1">The sequence shown here is derived from an EMBL/GenBank/DDBJ whole genome shotgun (WGS) entry which is preliminary data.</text>
</comment>
<dbReference type="EMBL" id="CAMPGE010015182">
    <property type="protein sequence ID" value="CAI2373819.1"/>
    <property type="molecule type" value="Genomic_DNA"/>
</dbReference>
<evidence type="ECO:0000313" key="1">
    <source>
        <dbReference type="EMBL" id="CAI2373819.1"/>
    </source>
</evidence>
<evidence type="ECO:0000313" key="2">
    <source>
        <dbReference type="Proteomes" id="UP001295684"/>
    </source>
</evidence>
<proteinExistence type="predicted"/>
<organism evidence="1 2">
    <name type="scientific">Euplotes crassus</name>
    <dbReference type="NCBI Taxonomy" id="5936"/>
    <lineage>
        <taxon>Eukaryota</taxon>
        <taxon>Sar</taxon>
        <taxon>Alveolata</taxon>
        <taxon>Ciliophora</taxon>
        <taxon>Intramacronucleata</taxon>
        <taxon>Spirotrichea</taxon>
        <taxon>Hypotrichia</taxon>
        <taxon>Euplotida</taxon>
        <taxon>Euplotidae</taxon>
        <taxon>Moneuplotes</taxon>
    </lineage>
</organism>
<reference evidence="1" key="1">
    <citation type="submission" date="2023-07" db="EMBL/GenBank/DDBJ databases">
        <authorList>
            <consortium name="AG Swart"/>
            <person name="Singh M."/>
            <person name="Singh A."/>
            <person name="Seah K."/>
            <person name="Emmerich C."/>
        </authorList>
    </citation>
    <scope>NUCLEOTIDE SEQUENCE</scope>
    <source>
        <strain evidence="1">DP1</strain>
    </source>
</reference>